<sequence>MLVDCLTHKALITLVFTSGVAGCDLKLKVKQPPLKTTPIAKNMSTEALELIIFNRVNQYRLSQNLKPVKLHPRITELAREHSRKMAKGEVPFSHNGFEDRVKAISIALPYQGASENVAYNYGYQDPAQYTISGWINSPGHQKNMVGKYNLTGIGVAKNYKGEYYFTQIFVNTP</sequence>
<keyword evidence="3" id="KW-1185">Reference proteome</keyword>
<dbReference type="CDD" id="cd05379">
    <property type="entry name" value="CAP_bacterial"/>
    <property type="match status" value="1"/>
</dbReference>
<evidence type="ECO:0000313" key="3">
    <source>
        <dbReference type="Proteomes" id="UP000238762"/>
    </source>
</evidence>
<dbReference type="Pfam" id="PF00188">
    <property type="entry name" value="CAP"/>
    <property type="match status" value="1"/>
</dbReference>
<dbReference type="InterPro" id="IPR035940">
    <property type="entry name" value="CAP_sf"/>
</dbReference>
<dbReference type="OrthoDB" id="68195at2"/>
<proteinExistence type="predicted"/>
<evidence type="ECO:0000313" key="2">
    <source>
        <dbReference type="EMBL" id="PSB00721.1"/>
    </source>
</evidence>
<dbReference type="Gene3D" id="3.40.33.10">
    <property type="entry name" value="CAP"/>
    <property type="match status" value="1"/>
</dbReference>
<feature type="domain" description="SCP" evidence="1">
    <location>
        <begin position="53"/>
        <end position="169"/>
    </location>
</feature>
<dbReference type="PANTHER" id="PTHR31157:SF1">
    <property type="entry name" value="SCP DOMAIN-CONTAINING PROTEIN"/>
    <property type="match status" value="1"/>
</dbReference>
<dbReference type="InterPro" id="IPR014044">
    <property type="entry name" value="CAP_dom"/>
</dbReference>
<reference evidence="2 3" key="1">
    <citation type="submission" date="2018-02" db="EMBL/GenBank/DDBJ databases">
        <authorList>
            <person name="Cohen D.B."/>
            <person name="Kent A.D."/>
        </authorList>
    </citation>
    <scope>NUCLEOTIDE SEQUENCE [LARGE SCALE GENOMIC DNA]</scope>
    <source>
        <strain evidence="2 3">CCAP 1448/3</strain>
    </source>
</reference>
<evidence type="ECO:0000259" key="1">
    <source>
        <dbReference type="Pfam" id="PF00188"/>
    </source>
</evidence>
<accession>A0A2T1BXK2</accession>
<comment type="caution">
    <text evidence="2">The sequence shown here is derived from an EMBL/GenBank/DDBJ whole genome shotgun (WGS) entry which is preliminary data.</text>
</comment>
<dbReference type="SUPFAM" id="SSF55797">
    <property type="entry name" value="PR-1-like"/>
    <property type="match status" value="1"/>
</dbReference>
<dbReference type="PANTHER" id="PTHR31157">
    <property type="entry name" value="SCP DOMAIN-CONTAINING PROTEIN"/>
    <property type="match status" value="1"/>
</dbReference>
<organism evidence="2 3">
    <name type="scientific">Merismopedia glauca CCAP 1448/3</name>
    <dbReference type="NCBI Taxonomy" id="1296344"/>
    <lineage>
        <taxon>Bacteria</taxon>
        <taxon>Bacillati</taxon>
        <taxon>Cyanobacteriota</taxon>
        <taxon>Cyanophyceae</taxon>
        <taxon>Synechococcales</taxon>
        <taxon>Merismopediaceae</taxon>
        <taxon>Merismopedia</taxon>
    </lineage>
</organism>
<dbReference type="AlphaFoldDB" id="A0A2T1BXK2"/>
<dbReference type="Proteomes" id="UP000238762">
    <property type="component" value="Unassembled WGS sequence"/>
</dbReference>
<dbReference type="EMBL" id="PVWJ01000168">
    <property type="protein sequence ID" value="PSB00721.1"/>
    <property type="molecule type" value="Genomic_DNA"/>
</dbReference>
<name>A0A2T1BXK2_9CYAN</name>
<gene>
    <name evidence="2" type="ORF">C7B64_22055</name>
</gene>
<reference evidence="2 3" key="2">
    <citation type="submission" date="2018-03" db="EMBL/GenBank/DDBJ databases">
        <title>The ancient ancestry and fast evolution of plastids.</title>
        <authorList>
            <person name="Moore K.R."/>
            <person name="Magnabosco C."/>
            <person name="Momper L."/>
            <person name="Gold D.A."/>
            <person name="Bosak T."/>
            <person name="Fournier G.P."/>
        </authorList>
    </citation>
    <scope>NUCLEOTIDE SEQUENCE [LARGE SCALE GENOMIC DNA]</scope>
    <source>
        <strain evidence="2 3">CCAP 1448/3</strain>
    </source>
</reference>
<protein>
    <submittedName>
        <fullName evidence="2">CAP domain-containing protein</fullName>
    </submittedName>
</protein>